<evidence type="ECO:0000313" key="3">
    <source>
        <dbReference type="EMBL" id="PHZ13313.1"/>
    </source>
</evidence>
<dbReference type="EMBL" id="KZ303847">
    <property type="protein sequence ID" value="PHZ13313.1"/>
    <property type="molecule type" value="Genomic_DNA"/>
</dbReference>
<keyword evidence="4" id="KW-1185">Reference proteome</keyword>
<feature type="domain" description="Rab-GAP TBC" evidence="2">
    <location>
        <begin position="44"/>
        <end position="485"/>
    </location>
</feature>
<dbReference type="InterPro" id="IPR035969">
    <property type="entry name" value="Rab-GAP_TBC_sf"/>
</dbReference>
<dbReference type="SMART" id="SM00164">
    <property type="entry name" value="TBC"/>
    <property type="match status" value="1"/>
</dbReference>
<dbReference type="STRING" id="1340429.A0A2G4SX04"/>
<evidence type="ECO:0000256" key="1">
    <source>
        <dbReference type="SAM" id="MobiDB-lite"/>
    </source>
</evidence>
<proteinExistence type="predicted"/>
<gene>
    <name evidence="3" type="ORF">RHIMIDRAFT_250534</name>
</gene>
<dbReference type="AlphaFoldDB" id="A0A2G4SX04"/>
<dbReference type="RefSeq" id="XP_023467021.1">
    <property type="nucleotide sequence ID" value="XM_023610731.1"/>
</dbReference>
<protein>
    <submittedName>
        <fullName evidence="3">RabGAP/TBC</fullName>
    </submittedName>
</protein>
<dbReference type="Proteomes" id="UP000242254">
    <property type="component" value="Unassembled WGS sequence"/>
</dbReference>
<feature type="compositionally biased region" description="Polar residues" evidence="1">
    <location>
        <begin position="217"/>
        <end position="233"/>
    </location>
</feature>
<dbReference type="PROSITE" id="PS50086">
    <property type="entry name" value="TBC_RABGAP"/>
    <property type="match status" value="1"/>
</dbReference>
<feature type="compositionally biased region" description="Basic and acidic residues" evidence="1">
    <location>
        <begin position="177"/>
        <end position="187"/>
    </location>
</feature>
<feature type="region of interest" description="Disordered" evidence="1">
    <location>
        <begin position="144"/>
        <end position="249"/>
    </location>
</feature>
<dbReference type="PANTHER" id="PTHR22957:SF27">
    <property type="entry name" value="TBC1 DOMAIN FAMILY MEMBER 13"/>
    <property type="match status" value="1"/>
</dbReference>
<sequence>MSRLKYFRSTLTVQDDHDNNSNNHDWIPVIDMKTFREACFNGIPDEPGLRSTAWKVLLGYLPPDKRTWASILKSQRLSYYNWVKDLLEDPAEEPPSVDHPLNDQLGSKWASYFEDNTTLEQIDKDIRRTLPDFAFFQLHVPLNPLNPLSPPPPPAQQQQQHTIDDGDPLLGNGVILEEPHNEKDGKTRRFSFGLRGRPRSSSTASKKSLKLSTISSPNPAATAGTTSTLNSGTRARSNSKSSARSLSSGMLETGNEIISAPRNIVRKLSSAFIKSNHSSSLLPKFSKKHSSSTASIQHLEPICPYIPTRRSLFKRIAHLHDESGNREHEQQSKLGDAYIQDYHWEVIERILFIYAKLNPGVGYVQGMNELLAPIYYVFAAKAADDDSESQAYAEADAFFVFTTLMSDVRDHFVRSLDSDACTGINATLWRMNQRLAWYDRALFRDLRKKDVKEQYYAFRWITVLCSQEWDLPDVIRLWDSVLADRAMQEEDKEQNSRFEFLLDFSVAMLVCIRQELMNGDFSENMRILQNYPIDDLQIVLNAANAIREARSQVAASGKVIPGVANDKRGSGLFNGDWSDTSSMSSTGSIRLKKLKDTTDLARASIDSLRKGSKESLDELFRRSLTITRHSLDDFERKRASTGDMMSRSLSQKFSFANNLAAKVKRTASVRSAQIENEGHRDWEYGQLNEKDNRVNRSSSLLNRFSQMVSNNPVGPYRPHQRSVQGKHDTPPTNNLNSTARTYKGYV</sequence>
<dbReference type="GeneID" id="35441721"/>
<dbReference type="Pfam" id="PF00566">
    <property type="entry name" value="RabGAP-TBC"/>
    <property type="match status" value="1"/>
</dbReference>
<reference evidence="3 4" key="1">
    <citation type="journal article" date="2016" name="Proc. Natl. Acad. Sci. U.S.A.">
        <title>Lipid metabolic changes in an early divergent fungus govern the establishment of a mutualistic symbiosis with endobacteria.</title>
        <authorList>
            <person name="Lastovetsky O.A."/>
            <person name="Gaspar M.L."/>
            <person name="Mondo S.J."/>
            <person name="LaButti K.M."/>
            <person name="Sandor L."/>
            <person name="Grigoriev I.V."/>
            <person name="Henry S.A."/>
            <person name="Pawlowska T.E."/>
        </authorList>
    </citation>
    <scope>NUCLEOTIDE SEQUENCE [LARGE SCALE GENOMIC DNA]</scope>
    <source>
        <strain evidence="3 4">ATCC 52813</strain>
    </source>
</reference>
<dbReference type="SUPFAM" id="SSF47923">
    <property type="entry name" value="Ypt/Rab-GAP domain of gyp1p"/>
    <property type="match status" value="3"/>
</dbReference>
<feature type="compositionally biased region" description="Low complexity" evidence="1">
    <location>
        <begin position="234"/>
        <end position="248"/>
    </location>
</feature>
<dbReference type="GO" id="GO:0005096">
    <property type="term" value="F:GTPase activator activity"/>
    <property type="evidence" value="ECO:0007669"/>
    <property type="project" value="TreeGrafter"/>
</dbReference>
<feature type="compositionally biased region" description="Polar residues" evidence="1">
    <location>
        <begin position="730"/>
        <end position="740"/>
    </location>
</feature>
<dbReference type="InterPro" id="IPR000195">
    <property type="entry name" value="Rab-GAP-TBC_dom"/>
</dbReference>
<accession>A0A2G4SX04</accession>
<dbReference type="GO" id="GO:0006886">
    <property type="term" value="P:intracellular protein transport"/>
    <property type="evidence" value="ECO:0007669"/>
    <property type="project" value="TreeGrafter"/>
</dbReference>
<dbReference type="Gene3D" id="1.10.472.80">
    <property type="entry name" value="Ypt/Rab-GAP domain of gyp1p, domain 3"/>
    <property type="match status" value="1"/>
</dbReference>
<organism evidence="3 4">
    <name type="scientific">Rhizopus microsporus ATCC 52813</name>
    <dbReference type="NCBI Taxonomy" id="1340429"/>
    <lineage>
        <taxon>Eukaryota</taxon>
        <taxon>Fungi</taxon>
        <taxon>Fungi incertae sedis</taxon>
        <taxon>Mucoromycota</taxon>
        <taxon>Mucoromycotina</taxon>
        <taxon>Mucoromycetes</taxon>
        <taxon>Mucorales</taxon>
        <taxon>Mucorineae</taxon>
        <taxon>Rhizopodaceae</taxon>
        <taxon>Rhizopus</taxon>
    </lineage>
</organism>
<feature type="compositionally biased region" description="Low complexity" evidence="1">
    <location>
        <begin position="200"/>
        <end position="216"/>
    </location>
</feature>
<dbReference type="PANTHER" id="PTHR22957">
    <property type="entry name" value="TBC1 DOMAIN FAMILY MEMBER GTPASE-ACTIVATING PROTEIN"/>
    <property type="match status" value="1"/>
</dbReference>
<name>A0A2G4SX04_RHIZD</name>
<evidence type="ECO:0000313" key="4">
    <source>
        <dbReference type="Proteomes" id="UP000242254"/>
    </source>
</evidence>
<dbReference type="Gene3D" id="1.10.8.270">
    <property type="entry name" value="putative rabgap domain of human tbc1 domain family member 14 like domains"/>
    <property type="match status" value="1"/>
</dbReference>
<evidence type="ECO:0000259" key="2">
    <source>
        <dbReference type="PROSITE" id="PS50086"/>
    </source>
</evidence>
<feature type="region of interest" description="Disordered" evidence="1">
    <location>
        <begin position="708"/>
        <end position="746"/>
    </location>
</feature>